<organism evidence="5 6">
    <name type="scientific">Candidatus Manganitrophus noduliformans</name>
    <dbReference type="NCBI Taxonomy" id="2606439"/>
    <lineage>
        <taxon>Bacteria</taxon>
        <taxon>Pseudomonadati</taxon>
        <taxon>Nitrospirota</taxon>
        <taxon>Nitrospiria</taxon>
        <taxon>Candidatus Troglogloeales</taxon>
        <taxon>Candidatus Manganitrophaceae</taxon>
        <taxon>Candidatus Manganitrophus</taxon>
    </lineage>
</organism>
<comment type="caution">
    <text evidence="5">The sequence shown here is derived from an EMBL/GenBank/DDBJ whole genome shotgun (WGS) entry which is preliminary data.</text>
</comment>
<accession>A0A7X6I9L5</accession>
<keyword evidence="3" id="KW-1133">Transmembrane helix</keyword>
<sequence length="644" mass="67449">MKLLWYTSFPKSLEVSMSSRKQVLWLRLQCIIATLSLGMLVMAISGCSGRDGSQGAIGLQGLPGEEGTTGEQGLPGEQGPPGPIDTTVPSTPTNLRVFSNPSGPPTFDLRWSLPESPVAIQFFVIYESDQTISASSEELVVATVPGAARTAPIRLASNSGKRHFRISAVSFTGVEGLLSSEYIIDTTARLLFRADKTTDNVTDLYSATPGSGAEPINLSNLGAASNVDESFPSPDGRRVAFTADKDMDNIFELYVVPTDGSSAAVKVSGSLVANGQVATNFSSVPMIWSPDGSRIAFIADKHTDDVVEVYVALADGSGVPVKVSGTLVAGGSVEVNIPQAFDWSSDGTQIAFVADKRANGVNELFVAPADGSAEPVLVSGTIVTGGNVSQFLWAPDGTRLAFSGDILTDNVEELFVASANENEVPTIVSGTQTPTASINDFDWSPDSTRLAILSDRLTDDVFELFVNSAAGGGEPIPLSANFSAFADVNLFAWSPNSQYIAFSADKTTDGVVELYVSPATGGTDAHRVSPGSTSIPQFAWSPNSERLAAITGFGTTFRLFTGTTQFLDQGVSGTMVANGGVIALAWSPDGNRLAMVADKTTDEIFELYGLFPASNEQPVAVSGTMGANADVNSDGLVWTPLGNP</sequence>
<evidence type="ECO:0000256" key="3">
    <source>
        <dbReference type="SAM" id="Phobius"/>
    </source>
</evidence>
<gene>
    <name evidence="5" type="ORF">MNODULE_01590</name>
</gene>
<dbReference type="PANTHER" id="PTHR36842">
    <property type="entry name" value="PROTEIN TOLB HOMOLOG"/>
    <property type="match status" value="1"/>
</dbReference>
<dbReference type="AlphaFoldDB" id="A0A7X6I9L5"/>
<dbReference type="Proteomes" id="UP000534783">
    <property type="component" value="Unassembled WGS sequence"/>
</dbReference>
<dbReference type="PANTHER" id="PTHR36842:SF1">
    <property type="entry name" value="PROTEIN TOLB"/>
    <property type="match status" value="1"/>
</dbReference>
<evidence type="ECO:0000256" key="1">
    <source>
        <dbReference type="ARBA" id="ARBA00009820"/>
    </source>
</evidence>
<dbReference type="SUPFAM" id="SSF82171">
    <property type="entry name" value="DPP6 N-terminal domain-like"/>
    <property type="match status" value="2"/>
</dbReference>
<dbReference type="Pfam" id="PF07676">
    <property type="entry name" value="PD40"/>
    <property type="match status" value="6"/>
</dbReference>
<keyword evidence="6" id="KW-1185">Reference proteome</keyword>
<keyword evidence="3" id="KW-0472">Membrane</keyword>
<dbReference type="EMBL" id="VTOW01000001">
    <property type="protein sequence ID" value="NKE69444.1"/>
    <property type="molecule type" value="Genomic_DNA"/>
</dbReference>
<dbReference type="Gene3D" id="2.120.10.30">
    <property type="entry name" value="TolB, C-terminal domain"/>
    <property type="match status" value="3"/>
</dbReference>
<evidence type="ECO:0000259" key="4">
    <source>
        <dbReference type="PROSITE" id="PS50853"/>
    </source>
</evidence>
<dbReference type="InterPro" id="IPR003961">
    <property type="entry name" value="FN3_dom"/>
</dbReference>
<evidence type="ECO:0000256" key="2">
    <source>
        <dbReference type="SAM" id="MobiDB-lite"/>
    </source>
</evidence>
<evidence type="ECO:0000313" key="6">
    <source>
        <dbReference type="Proteomes" id="UP000534783"/>
    </source>
</evidence>
<dbReference type="InterPro" id="IPR011659">
    <property type="entry name" value="WD40"/>
</dbReference>
<dbReference type="PROSITE" id="PS50853">
    <property type="entry name" value="FN3"/>
    <property type="match status" value="1"/>
</dbReference>
<comment type="similarity">
    <text evidence="1">Belongs to the TolB family.</text>
</comment>
<feature type="region of interest" description="Disordered" evidence="2">
    <location>
        <begin position="55"/>
        <end position="87"/>
    </location>
</feature>
<feature type="domain" description="Fibronectin type-III" evidence="4">
    <location>
        <begin position="91"/>
        <end position="189"/>
    </location>
</feature>
<proteinExistence type="inferred from homology"/>
<name>A0A7X6I9L5_9BACT</name>
<reference evidence="5 6" key="1">
    <citation type="journal article" date="2020" name="Nature">
        <title>Bacterial chemolithoautotrophy via manganese oxidation.</title>
        <authorList>
            <person name="Yu H."/>
            <person name="Leadbetter J.R."/>
        </authorList>
    </citation>
    <scope>NUCLEOTIDE SEQUENCE [LARGE SCALE GENOMIC DNA]</scope>
    <source>
        <strain evidence="5 6">Mn-1</strain>
    </source>
</reference>
<feature type="compositionally biased region" description="Low complexity" evidence="2">
    <location>
        <begin position="59"/>
        <end position="77"/>
    </location>
</feature>
<evidence type="ECO:0000313" key="5">
    <source>
        <dbReference type="EMBL" id="NKE69444.1"/>
    </source>
</evidence>
<dbReference type="InterPro" id="IPR011042">
    <property type="entry name" value="6-blade_b-propeller_TolB-like"/>
</dbReference>
<protein>
    <recommendedName>
        <fullName evidence="4">Fibronectin type-III domain-containing protein</fullName>
    </recommendedName>
</protein>
<keyword evidence="3" id="KW-0812">Transmembrane</keyword>
<feature type="transmembrane region" description="Helical" evidence="3">
    <location>
        <begin position="24"/>
        <end position="44"/>
    </location>
</feature>